<evidence type="ECO:0000313" key="3">
    <source>
        <dbReference type="EMBL" id="MFC3965543.1"/>
    </source>
</evidence>
<gene>
    <name evidence="3" type="ORF">ACFO0B_26430</name>
</gene>
<proteinExistence type="inferred from homology"/>
<evidence type="ECO:0000256" key="1">
    <source>
        <dbReference type="ARBA" id="ARBA00008710"/>
    </source>
</evidence>
<dbReference type="EMBL" id="JBHSAX010000022">
    <property type="protein sequence ID" value="MFC3965543.1"/>
    <property type="molecule type" value="Genomic_DNA"/>
</dbReference>
<reference evidence="4" key="1">
    <citation type="journal article" date="2019" name="Int. J. Syst. Evol. Microbiol.">
        <title>The Global Catalogue of Microorganisms (GCM) 10K type strain sequencing project: providing services to taxonomists for standard genome sequencing and annotation.</title>
        <authorList>
            <consortium name="The Broad Institute Genomics Platform"/>
            <consortium name="The Broad Institute Genome Sequencing Center for Infectious Disease"/>
            <person name="Wu L."/>
            <person name="Ma J."/>
        </authorList>
    </citation>
    <scope>NUCLEOTIDE SEQUENCE [LARGE SCALE GENOMIC DNA]</scope>
    <source>
        <strain evidence="4">CGMCC 4.7330</strain>
    </source>
</reference>
<comment type="similarity">
    <text evidence="1">Belongs to the F420H(2)-dependent quinone reductase family.</text>
</comment>
<dbReference type="NCBIfam" id="TIGR00026">
    <property type="entry name" value="hi_GC_TIGR00026"/>
    <property type="match status" value="1"/>
</dbReference>
<comment type="caution">
    <text evidence="3">The sequence shown here is derived from an EMBL/GenBank/DDBJ whole genome shotgun (WGS) entry which is preliminary data.</text>
</comment>
<comment type="catalytic activity">
    <reaction evidence="2">
        <text>oxidized coenzyme F420-(gamma-L-Glu)(n) + a quinol + H(+) = reduced coenzyme F420-(gamma-L-Glu)(n) + a quinone</text>
        <dbReference type="Rhea" id="RHEA:39663"/>
        <dbReference type="Rhea" id="RHEA-COMP:12939"/>
        <dbReference type="Rhea" id="RHEA-COMP:14378"/>
        <dbReference type="ChEBI" id="CHEBI:15378"/>
        <dbReference type="ChEBI" id="CHEBI:24646"/>
        <dbReference type="ChEBI" id="CHEBI:132124"/>
        <dbReference type="ChEBI" id="CHEBI:133980"/>
        <dbReference type="ChEBI" id="CHEBI:139511"/>
    </reaction>
</comment>
<dbReference type="Pfam" id="PF04075">
    <property type="entry name" value="F420H2_quin_red"/>
    <property type="match status" value="1"/>
</dbReference>
<organism evidence="3 4">
    <name type="scientific">Nocardia jiangsuensis</name>
    <dbReference type="NCBI Taxonomy" id="1691563"/>
    <lineage>
        <taxon>Bacteria</taxon>
        <taxon>Bacillati</taxon>
        <taxon>Actinomycetota</taxon>
        <taxon>Actinomycetes</taxon>
        <taxon>Mycobacteriales</taxon>
        <taxon>Nocardiaceae</taxon>
        <taxon>Nocardia</taxon>
    </lineage>
</organism>
<protein>
    <submittedName>
        <fullName evidence="3">Nitroreductase/quinone reductase family protein</fullName>
    </submittedName>
</protein>
<name>A0ABV8E022_9NOCA</name>
<dbReference type="PANTHER" id="PTHR39428">
    <property type="entry name" value="F420H(2)-DEPENDENT QUINONE REDUCTASE RV1261C"/>
    <property type="match status" value="1"/>
</dbReference>
<dbReference type="SUPFAM" id="SSF50475">
    <property type="entry name" value="FMN-binding split barrel"/>
    <property type="match status" value="1"/>
</dbReference>
<dbReference type="PANTHER" id="PTHR39428:SF1">
    <property type="entry name" value="F420H(2)-DEPENDENT QUINONE REDUCTASE RV1261C"/>
    <property type="match status" value="1"/>
</dbReference>
<evidence type="ECO:0000256" key="2">
    <source>
        <dbReference type="ARBA" id="ARBA00049106"/>
    </source>
</evidence>
<keyword evidence="4" id="KW-1185">Reference proteome</keyword>
<dbReference type="RefSeq" id="WP_378615467.1">
    <property type="nucleotide sequence ID" value="NZ_JBHSAX010000022.1"/>
</dbReference>
<accession>A0ABV8E022</accession>
<dbReference type="Proteomes" id="UP001595696">
    <property type="component" value="Unassembled WGS sequence"/>
</dbReference>
<dbReference type="InterPro" id="IPR012349">
    <property type="entry name" value="Split_barrel_FMN-bd"/>
</dbReference>
<sequence>MPPEFTFRATNTAHRLLTRLTFGRFGHRIVGMPSLELTTVGRRSGKEHAVLLTAPIAEDGGYVVVASKAGEDKHPAWYHNLLARPEVTVSVQGGPRTPMRARVADPAERAELWPRITAEHPIYANYQTRTDREIPLVLLTPRDRA</sequence>
<evidence type="ECO:0000313" key="4">
    <source>
        <dbReference type="Proteomes" id="UP001595696"/>
    </source>
</evidence>
<dbReference type="InterPro" id="IPR004378">
    <property type="entry name" value="F420H2_quin_Rdtase"/>
</dbReference>
<dbReference type="Gene3D" id="2.30.110.10">
    <property type="entry name" value="Electron Transport, Fmn-binding Protein, Chain A"/>
    <property type="match status" value="1"/>
</dbReference>